<proteinExistence type="predicted"/>
<keyword evidence="1" id="KW-1133">Transmembrane helix</keyword>
<accession>C4JRM3</accession>
<dbReference type="AlphaFoldDB" id="C4JRM3"/>
<name>C4JRM3_UNCRE</name>
<gene>
    <name evidence="2" type="ORF">UREG_05112</name>
</gene>
<evidence type="ECO:0000313" key="3">
    <source>
        <dbReference type="Proteomes" id="UP000002058"/>
    </source>
</evidence>
<dbReference type="GeneID" id="8439233"/>
<evidence type="ECO:0000256" key="1">
    <source>
        <dbReference type="SAM" id="Phobius"/>
    </source>
</evidence>
<feature type="transmembrane region" description="Helical" evidence="1">
    <location>
        <begin position="7"/>
        <end position="32"/>
    </location>
</feature>
<dbReference type="RefSeq" id="XP_002584423.1">
    <property type="nucleotide sequence ID" value="XM_002584377.1"/>
</dbReference>
<dbReference type="STRING" id="336963.C4JRM3"/>
<organism evidence="2 3">
    <name type="scientific">Uncinocarpus reesii (strain UAMH 1704)</name>
    <dbReference type="NCBI Taxonomy" id="336963"/>
    <lineage>
        <taxon>Eukaryota</taxon>
        <taxon>Fungi</taxon>
        <taxon>Dikarya</taxon>
        <taxon>Ascomycota</taxon>
        <taxon>Pezizomycotina</taxon>
        <taxon>Eurotiomycetes</taxon>
        <taxon>Eurotiomycetidae</taxon>
        <taxon>Onygenales</taxon>
        <taxon>Onygenaceae</taxon>
        <taxon>Uncinocarpus</taxon>
    </lineage>
</organism>
<dbReference type="KEGG" id="ure:UREG_05112"/>
<dbReference type="InterPro" id="IPR036514">
    <property type="entry name" value="SGNH_hydro_sf"/>
</dbReference>
<sequence>MRFSSKLYLLTALGLAGIVYFSWYLSLLPAAIIRSGNRQSQRWYRLVVFGDSWSDDDTVYKPTQKKFPCMLEITDESPDSSFGAIIDNSELEALQLNTTAKAPAADLSEQISEWLDKEERAARGAPRNQVSILKQSTIFVVSFGTWDLWKLAEQDLETAKISVERIVEKLFASLNGLAKKWSPGNTRIILSLPVDVTFLPAFKTRQGVVHKDGVVVSEHWHSQMRIHAEQWKHGSLFLLDTNSFLVDQVRDRQLWVGGLIEEEEFGKNGIAWENVNDPCIEIKNPPLKPTNCSDPEKFLFW</sequence>
<protein>
    <submittedName>
        <fullName evidence="2">Uncharacterized protein</fullName>
    </submittedName>
</protein>
<keyword evidence="1" id="KW-0472">Membrane</keyword>
<dbReference type="eggNOG" id="ENOG502SF08">
    <property type="taxonomic scope" value="Eukaryota"/>
</dbReference>
<evidence type="ECO:0000313" key="2">
    <source>
        <dbReference type="EMBL" id="EEP80270.1"/>
    </source>
</evidence>
<dbReference type="VEuPathDB" id="FungiDB:UREG_05112"/>
<keyword evidence="1" id="KW-0812">Transmembrane</keyword>
<reference evidence="3" key="1">
    <citation type="journal article" date="2009" name="Genome Res.">
        <title>Comparative genomic analyses of the human fungal pathogens Coccidioides and their relatives.</title>
        <authorList>
            <person name="Sharpton T.J."/>
            <person name="Stajich J.E."/>
            <person name="Rounsley S.D."/>
            <person name="Gardner M.J."/>
            <person name="Wortman J.R."/>
            <person name="Jordar V.S."/>
            <person name="Maiti R."/>
            <person name="Kodira C.D."/>
            <person name="Neafsey D.E."/>
            <person name="Zeng Q."/>
            <person name="Hung C.-Y."/>
            <person name="McMahan C."/>
            <person name="Muszewska A."/>
            <person name="Grynberg M."/>
            <person name="Mandel M.A."/>
            <person name="Kellner E.M."/>
            <person name="Barker B.M."/>
            <person name="Galgiani J.N."/>
            <person name="Orbach M.J."/>
            <person name="Kirkland T.N."/>
            <person name="Cole G.T."/>
            <person name="Henn M.R."/>
            <person name="Birren B.W."/>
            <person name="Taylor J.W."/>
        </authorList>
    </citation>
    <scope>NUCLEOTIDE SEQUENCE [LARGE SCALE GENOMIC DNA]</scope>
    <source>
        <strain evidence="3">UAMH 1704</strain>
    </source>
</reference>
<dbReference type="OMA" id="WSDNNAG"/>
<dbReference type="HOGENOM" id="CLU_057575_0_0_1"/>
<dbReference type="Proteomes" id="UP000002058">
    <property type="component" value="Unassembled WGS sequence"/>
</dbReference>
<dbReference type="EMBL" id="CH476617">
    <property type="protein sequence ID" value="EEP80270.1"/>
    <property type="molecule type" value="Genomic_DNA"/>
</dbReference>
<dbReference type="Gene3D" id="3.40.50.1110">
    <property type="entry name" value="SGNH hydrolase"/>
    <property type="match status" value="1"/>
</dbReference>
<keyword evidence="3" id="KW-1185">Reference proteome</keyword>
<dbReference type="OrthoDB" id="5278722at2759"/>
<dbReference type="InParanoid" id="C4JRM3"/>